<feature type="compositionally biased region" description="Basic residues" evidence="1">
    <location>
        <begin position="45"/>
        <end position="59"/>
    </location>
</feature>
<organism evidence="2 3">
    <name type="scientific">Blastomyces silverae</name>
    <dbReference type="NCBI Taxonomy" id="2060906"/>
    <lineage>
        <taxon>Eukaryota</taxon>
        <taxon>Fungi</taxon>
        <taxon>Dikarya</taxon>
        <taxon>Ascomycota</taxon>
        <taxon>Pezizomycotina</taxon>
        <taxon>Eurotiomycetes</taxon>
        <taxon>Eurotiomycetidae</taxon>
        <taxon>Onygenales</taxon>
        <taxon>Ajellomycetaceae</taxon>
        <taxon>Blastomyces</taxon>
    </lineage>
</organism>
<protein>
    <submittedName>
        <fullName evidence="2">Uncharacterized protein</fullName>
    </submittedName>
</protein>
<dbReference type="AlphaFoldDB" id="A0A0H1BFX2"/>
<dbReference type="EMBL" id="LDEV01002071">
    <property type="protein sequence ID" value="KLJ10374.1"/>
    <property type="molecule type" value="Genomic_DNA"/>
</dbReference>
<evidence type="ECO:0000313" key="3">
    <source>
        <dbReference type="Proteomes" id="UP000053573"/>
    </source>
</evidence>
<name>A0A0H1BFX2_9EURO</name>
<keyword evidence="3" id="KW-1185">Reference proteome</keyword>
<evidence type="ECO:0000313" key="2">
    <source>
        <dbReference type="EMBL" id="KLJ10374.1"/>
    </source>
</evidence>
<feature type="region of interest" description="Disordered" evidence="1">
    <location>
        <begin position="1"/>
        <end position="59"/>
    </location>
</feature>
<accession>A0A0H1BFX2</accession>
<proteinExistence type="predicted"/>
<comment type="caution">
    <text evidence="2">The sequence shown here is derived from an EMBL/GenBank/DDBJ whole genome shotgun (WGS) entry which is preliminary data.</text>
</comment>
<dbReference type="Proteomes" id="UP000053573">
    <property type="component" value="Unassembled WGS sequence"/>
</dbReference>
<sequence>MARCVQCRSTSRKHHPTNQQNTPISNPPPFPAHGITLSSANTRTLARKSPRNPRRMAPL</sequence>
<gene>
    <name evidence="2" type="ORF">EMPG_14283</name>
</gene>
<reference evidence="3" key="1">
    <citation type="journal article" date="2015" name="PLoS Genet.">
        <title>The dynamic genome and transcriptome of the human fungal pathogen Blastomyces and close relative Emmonsia.</title>
        <authorList>
            <person name="Munoz J.F."/>
            <person name="Gauthier G.M."/>
            <person name="Desjardins C.A."/>
            <person name="Gallo J.E."/>
            <person name="Holder J."/>
            <person name="Sullivan T.D."/>
            <person name="Marty A.J."/>
            <person name="Carmen J.C."/>
            <person name="Chen Z."/>
            <person name="Ding L."/>
            <person name="Gujja S."/>
            <person name="Magrini V."/>
            <person name="Misas E."/>
            <person name="Mitreva M."/>
            <person name="Priest M."/>
            <person name="Saif S."/>
            <person name="Whiston E.A."/>
            <person name="Young S."/>
            <person name="Zeng Q."/>
            <person name="Goldman W.E."/>
            <person name="Mardis E.R."/>
            <person name="Taylor J.W."/>
            <person name="McEwen J.G."/>
            <person name="Clay O.K."/>
            <person name="Klein B.S."/>
            <person name="Cuomo C.A."/>
        </authorList>
    </citation>
    <scope>NUCLEOTIDE SEQUENCE [LARGE SCALE GENOMIC DNA]</scope>
    <source>
        <strain evidence="3">UAMH 139</strain>
    </source>
</reference>
<evidence type="ECO:0000256" key="1">
    <source>
        <dbReference type="SAM" id="MobiDB-lite"/>
    </source>
</evidence>